<dbReference type="OrthoDB" id="1034342at2"/>
<dbReference type="InterPro" id="IPR032611">
    <property type="entry name" value="DUF4891"/>
</dbReference>
<evidence type="ECO:0000313" key="4">
    <source>
        <dbReference type="EMBL" id="RHH11850.1"/>
    </source>
</evidence>
<dbReference type="Proteomes" id="UP001079672">
    <property type="component" value="Unassembled WGS sequence"/>
</dbReference>
<name>A0A081TY39_BACFG</name>
<reference evidence="4 7" key="2">
    <citation type="submission" date="2018-08" db="EMBL/GenBank/DDBJ databases">
        <title>A genome reference for cultivated species of the human gut microbiota.</title>
        <authorList>
            <person name="Zou Y."/>
            <person name="Xue W."/>
            <person name="Luo G."/>
        </authorList>
    </citation>
    <scope>NUCLEOTIDE SEQUENCE [LARGE SCALE GENOMIC DNA]</scope>
    <source>
        <strain evidence="4 7">AM18-6</strain>
    </source>
</reference>
<evidence type="ECO:0000313" key="5">
    <source>
        <dbReference type="Proteomes" id="UP000028294"/>
    </source>
</evidence>
<dbReference type="Proteomes" id="UP000028294">
    <property type="component" value="Chromosome"/>
</dbReference>
<gene>
    <name evidence="4" type="ORF">DW228_10220</name>
    <name evidence="3" type="ORF">EC80_017990</name>
    <name evidence="2" type="ORF">IA74_017855</name>
    <name evidence="1" type="ORF">O1433_00100</name>
</gene>
<dbReference type="AlphaFoldDB" id="A0A081TY39"/>
<dbReference type="EMBL" id="CP036546">
    <property type="protein sequence ID" value="QCQ46597.1"/>
    <property type="molecule type" value="Genomic_DNA"/>
</dbReference>
<dbReference type="RefSeq" id="WP_032530025.1">
    <property type="nucleotide sequence ID" value="NZ_CP036546.1"/>
</dbReference>
<reference evidence="3" key="1">
    <citation type="book" date="2014" name="THE 24TH EUROPEAN CONGRESS OF CLINICAL MICROBIOLOGY AND INFECTIOUS DISEASES" publisher="ECCMID 2014" city="Barcelona, Spain">
        <title>Identification of resistance genes in three multidrug-resistant Bacteroides fragilis isolates by whole genome sequencing.</title>
        <editorList>
            <person name="Unknown"/>
            <person name="A."/>
        </editorList>
        <authorList>
            <person name="Sydenham T.V."/>
            <person name="Hasman H."/>
            <person name="Wang M."/>
            <person name="Soki J."/>
            <person name="Nagy E."/>
            <person name="Justesen U.S."/>
        </authorList>
    </citation>
    <scope>NUCLEOTIDE SEQUENCE</scope>
    <source>
        <strain evidence="3">DCMSKEJBY0001B</strain>
    </source>
</reference>
<dbReference type="EMBL" id="JAPTZU010000001">
    <property type="protein sequence ID" value="MCZ2685910.1"/>
    <property type="molecule type" value="Genomic_DNA"/>
</dbReference>
<evidence type="ECO:0000313" key="1">
    <source>
        <dbReference type="EMBL" id="MCZ2685910.1"/>
    </source>
</evidence>
<dbReference type="PROSITE" id="PS51257">
    <property type="entry name" value="PROKAR_LIPOPROTEIN"/>
    <property type="match status" value="1"/>
</dbReference>
<evidence type="ECO:0000313" key="7">
    <source>
        <dbReference type="Proteomes" id="UP000266644"/>
    </source>
</evidence>
<evidence type="ECO:0000313" key="6">
    <source>
        <dbReference type="Proteomes" id="UP000036847"/>
    </source>
</evidence>
<proteinExistence type="predicted"/>
<reference evidence="1" key="4">
    <citation type="submission" date="2022-12" db="EMBL/GenBank/DDBJ databases">
        <title>Development of a Multilocus Sequence Typing Scheme for Bacteroides fragilis Based on Whole Genome Sequencing Data and Clinical Application.</title>
        <authorList>
            <person name="Nielsen F.D."/>
            <person name="Justesen U.S."/>
        </authorList>
    </citation>
    <scope>NUCLEOTIDE SEQUENCE</scope>
    <source>
        <strain evidence="1">BF_AM_ODE_DK_2015_4</strain>
    </source>
</reference>
<evidence type="ECO:0000313" key="3">
    <source>
        <dbReference type="EMBL" id="QCQ46597.1"/>
    </source>
</evidence>
<sequence>MKKVFGILLSVLLACTSCGDGSSKSEPSFKVYDEYSKEKKVEKKNDIGKATYIFWINKAEAKKLRGLTFNIKCKVTINEDGSITILGYEKEQPYTVTKSLKKYLKTFRVDEKALKEGTVKTGDQVVFLRYVVLK</sequence>
<dbReference type="Proteomes" id="UP000036847">
    <property type="component" value="Chromosome"/>
</dbReference>
<dbReference type="Proteomes" id="UP000266644">
    <property type="component" value="Unassembled WGS sequence"/>
</dbReference>
<dbReference type="EMBL" id="QRJE01000014">
    <property type="protein sequence ID" value="RHH11850.1"/>
    <property type="molecule type" value="Genomic_DNA"/>
</dbReference>
<organism evidence="4 7">
    <name type="scientific">Bacteroides fragilis</name>
    <dbReference type="NCBI Taxonomy" id="817"/>
    <lineage>
        <taxon>Bacteria</taxon>
        <taxon>Pseudomonadati</taxon>
        <taxon>Bacteroidota</taxon>
        <taxon>Bacteroidia</taxon>
        <taxon>Bacteroidales</taxon>
        <taxon>Bacteroidaceae</taxon>
        <taxon>Bacteroides</taxon>
    </lineage>
</organism>
<dbReference type="GeneID" id="99672185"/>
<dbReference type="Pfam" id="PF16232">
    <property type="entry name" value="DUF4891"/>
    <property type="match status" value="1"/>
</dbReference>
<accession>A0A081TY39</accession>
<dbReference type="EMBL" id="CP036553">
    <property type="protein sequence ID" value="QCQ37820.1"/>
    <property type="molecule type" value="Genomic_DNA"/>
</dbReference>
<evidence type="ECO:0000313" key="2">
    <source>
        <dbReference type="EMBL" id="QCQ37820.1"/>
    </source>
</evidence>
<reference evidence="5 6" key="3">
    <citation type="submission" date="2019-03" db="EMBL/GenBank/DDBJ databases">
        <title>Complete genome assembly of MDR B. fragilis.</title>
        <authorList>
            <person name="Sydenham T.V."/>
            <person name="Hasman H."/>
            <person name="Justesen U.S."/>
        </authorList>
    </citation>
    <scope>NUCLEOTIDE SEQUENCE [LARGE SCALE GENOMIC DNA]</scope>
    <source>
        <strain evidence="2 5">DCMOUH0067B</strain>
        <strain evidence="3 6">DCMSKEJBY0001B</strain>
    </source>
</reference>
<protein>
    <submittedName>
        <fullName evidence="4">DUF4891 domain-containing protein</fullName>
    </submittedName>
</protein>